<organism evidence="2 3">
    <name type="scientific">Linum trigynum</name>
    <dbReference type="NCBI Taxonomy" id="586398"/>
    <lineage>
        <taxon>Eukaryota</taxon>
        <taxon>Viridiplantae</taxon>
        <taxon>Streptophyta</taxon>
        <taxon>Embryophyta</taxon>
        <taxon>Tracheophyta</taxon>
        <taxon>Spermatophyta</taxon>
        <taxon>Magnoliopsida</taxon>
        <taxon>eudicotyledons</taxon>
        <taxon>Gunneridae</taxon>
        <taxon>Pentapetalae</taxon>
        <taxon>rosids</taxon>
        <taxon>fabids</taxon>
        <taxon>Malpighiales</taxon>
        <taxon>Linaceae</taxon>
        <taxon>Linum</taxon>
    </lineage>
</organism>
<dbReference type="PANTHER" id="PTHR35046:SF26">
    <property type="entry name" value="RNA-DIRECTED DNA POLYMERASE"/>
    <property type="match status" value="1"/>
</dbReference>
<dbReference type="InterPro" id="IPR056924">
    <property type="entry name" value="SH3_Tf2-1"/>
</dbReference>
<accession>A0AAV2GP28</accession>
<dbReference type="EMBL" id="OZ034822">
    <property type="protein sequence ID" value="CAL1411553.1"/>
    <property type="molecule type" value="Genomic_DNA"/>
</dbReference>
<gene>
    <name evidence="2" type="ORF">LTRI10_LOCUS50902</name>
</gene>
<evidence type="ECO:0000313" key="3">
    <source>
        <dbReference type="Proteomes" id="UP001497516"/>
    </source>
</evidence>
<dbReference type="PANTHER" id="PTHR35046">
    <property type="entry name" value="ZINC KNUCKLE (CCHC-TYPE) FAMILY PROTEIN"/>
    <property type="match status" value="1"/>
</dbReference>
<dbReference type="Pfam" id="PF24626">
    <property type="entry name" value="SH3_Tf2-1"/>
    <property type="match status" value="1"/>
</dbReference>
<proteinExistence type="predicted"/>
<evidence type="ECO:0000313" key="2">
    <source>
        <dbReference type="EMBL" id="CAL1411553.1"/>
    </source>
</evidence>
<feature type="domain" description="Tf2-1-like SH3-like" evidence="1">
    <location>
        <begin position="72"/>
        <end position="131"/>
    </location>
</feature>
<keyword evidence="3" id="KW-1185">Reference proteome</keyword>
<protein>
    <recommendedName>
        <fullName evidence="1">Tf2-1-like SH3-like domain-containing protein</fullName>
    </recommendedName>
</protein>
<sequence length="140" mass="16115">MSLFAVVYRRTPATTLDLIKLPTGLKKSEAADLFAQSHVDTISQVKHKLEQATARYKLVADRHRRGKTYQVGDLVMVYLRKERGGSQRKLDPRKIDPFKIIWKINDNAYVLDLPEHMRISGTFNVADLYPYYSDDQSETA</sequence>
<evidence type="ECO:0000259" key="1">
    <source>
        <dbReference type="Pfam" id="PF24626"/>
    </source>
</evidence>
<name>A0AAV2GP28_9ROSI</name>
<dbReference type="AlphaFoldDB" id="A0AAV2GP28"/>
<dbReference type="Proteomes" id="UP001497516">
    <property type="component" value="Chromosome 9"/>
</dbReference>
<reference evidence="2 3" key="1">
    <citation type="submission" date="2024-04" db="EMBL/GenBank/DDBJ databases">
        <authorList>
            <person name="Fracassetti M."/>
        </authorList>
    </citation>
    <scope>NUCLEOTIDE SEQUENCE [LARGE SCALE GENOMIC DNA]</scope>
</reference>